<sequence>MLGRLKLKLPWAKRTNSYKPIGGFNYDHLSYAQNFDEGWVEDDEESLHRGFSARYATPSSHKLFKQ</sequence>
<dbReference type="Proteomes" id="UP000008827">
    <property type="component" value="Chromosome 10"/>
</dbReference>
<dbReference type="AlphaFoldDB" id="A0A0R0I163"/>
<dbReference type="Gramene" id="KRH33435">
    <property type="protein sequence ID" value="KRH33435"/>
    <property type="gene ID" value="GLYMA_10G123300"/>
</dbReference>
<accession>A0A0R0I163</accession>
<name>A0A0R0I163_SOYBN</name>
<proteinExistence type="predicted"/>
<gene>
    <name evidence="1" type="ORF">GLYMA_10G123300</name>
</gene>
<reference evidence="2" key="2">
    <citation type="submission" date="2018-02" db="UniProtKB">
        <authorList>
            <consortium name="EnsemblPlants"/>
        </authorList>
    </citation>
    <scope>IDENTIFICATION</scope>
    <source>
        <strain evidence="2">Williams 82</strain>
    </source>
</reference>
<evidence type="ECO:0000313" key="3">
    <source>
        <dbReference type="Proteomes" id="UP000008827"/>
    </source>
</evidence>
<keyword evidence="3" id="KW-1185">Reference proteome</keyword>
<evidence type="ECO:0000313" key="2">
    <source>
        <dbReference type="EnsemblPlants" id="KRH33435"/>
    </source>
</evidence>
<protein>
    <submittedName>
        <fullName evidence="1 2">Uncharacterized protein</fullName>
    </submittedName>
</protein>
<dbReference type="PANTHER" id="PTHR33168">
    <property type="entry name" value="STRESS INDUCED PROTEIN-RELATED"/>
    <property type="match status" value="1"/>
</dbReference>
<dbReference type="InParanoid" id="A0A0R0I163"/>
<dbReference type="EMBL" id="CM000843">
    <property type="protein sequence ID" value="KRH33435.1"/>
    <property type="molecule type" value="Genomic_DNA"/>
</dbReference>
<organism evidence="1">
    <name type="scientific">Glycine max</name>
    <name type="common">Soybean</name>
    <name type="synonym">Glycine hispida</name>
    <dbReference type="NCBI Taxonomy" id="3847"/>
    <lineage>
        <taxon>Eukaryota</taxon>
        <taxon>Viridiplantae</taxon>
        <taxon>Streptophyta</taxon>
        <taxon>Embryophyta</taxon>
        <taxon>Tracheophyta</taxon>
        <taxon>Spermatophyta</taxon>
        <taxon>Magnoliopsida</taxon>
        <taxon>eudicotyledons</taxon>
        <taxon>Gunneridae</taxon>
        <taxon>Pentapetalae</taxon>
        <taxon>rosids</taxon>
        <taxon>fabids</taxon>
        <taxon>Fabales</taxon>
        <taxon>Fabaceae</taxon>
        <taxon>Papilionoideae</taxon>
        <taxon>50 kb inversion clade</taxon>
        <taxon>NPAAA clade</taxon>
        <taxon>indigoferoid/millettioid clade</taxon>
        <taxon>Phaseoleae</taxon>
        <taxon>Glycine</taxon>
        <taxon>Glycine subgen. Soja</taxon>
    </lineage>
</organism>
<dbReference type="EnsemblPlants" id="KRH33435">
    <property type="protein sequence ID" value="KRH33435"/>
    <property type="gene ID" value="GLYMA_10G123300"/>
</dbReference>
<evidence type="ECO:0000313" key="1">
    <source>
        <dbReference type="EMBL" id="KRH33435.1"/>
    </source>
</evidence>
<reference evidence="1 2" key="1">
    <citation type="journal article" date="2010" name="Nature">
        <title>Genome sequence of the palaeopolyploid soybean.</title>
        <authorList>
            <person name="Schmutz J."/>
            <person name="Cannon S.B."/>
            <person name="Schlueter J."/>
            <person name="Ma J."/>
            <person name="Mitros T."/>
            <person name="Nelson W."/>
            <person name="Hyten D.L."/>
            <person name="Song Q."/>
            <person name="Thelen J.J."/>
            <person name="Cheng J."/>
            <person name="Xu D."/>
            <person name="Hellsten U."/>
            <person name="May G.D."/>
            <person name="Yu Y."/>
            <person name="Sakurai T."/>
            <person name="Umezawa T."/>
            <person name="Bhattacharyya M.K."/>
            <person name="Sandhu D."/>
            <person name="Valliyodan B."/>
            <person name="Lindquist E."/>
            <person name="Peto M."/>
            <person name="Grant D."/>
            <person name="Shu S."/>
            <person name="Goodstein D."/>
            <person name="Barry K."/>
            <person name="Futrell-Griggs M."/>
            <person name="Abernathy B."/>
            <person name="Du J."/>
            <person name="Tian Z."/>
            <person name="Zhu L."/>
            <person name="Gill N."/>
            <person name="Joshi T."/>
            <person name="Libault M."/>
            <person name="Sethuraman A."/>
            <person name="Zhang X.-C."/>
            <person name="Shinozaki K."/>
            <person name="Nguyen H.T."/>
            <person name="Wing R.A."/>
            <person name="Cregan P."/>
            <person name="Specht J."/>
            <person name="Grimwood J."/>
            <person name="Rokhsar D."/>
            <person name="Stacey G."/>
            <person name="Shoemaker R.C."/>
            <person name="Jackson S.A."/>
        </authorList>
    </citation>
    <scope>NUCLEOTIDE SEQUENCE</scope>
    <source>
        <strain evidence="2">cv. Williams 82</strain>
        <tissue evidence="1">Callus</tissue>
    </source>
</reference>
<reference evidence="1" key="3">
    <citation type="submission" date="2018-07" db="EMBL/GenBank/DDBJ databases">
        <title>WGS assembly of Glycine max.</title>
        <authorList>
            <person name="Schmutz J."/>
            <person name="Cannon S."/>
            <person name="Schlueter J."/>
            <person name="Ma J."/>
            <person name="Mitros T."/>
            <person name="Nelson W."/>
            <person name="Hyten D."/>
            <person name="Song Q."/>
            <person name="Thelen J."/>
            <person name="Cheng J."/>
            <person name="Xu D."/>
            <person name="Hellsten U."/>
            <person name="May G."/>
            <person name="Yu Y."/>
            <person name="Sakurai T."/>
            <person name="Umezawa T."/>
            <person name="Bhattacharyya M."/>
            <person name="Sandhu D."/>
            <person name="Valliyodan B."/>
            <person name="Lindquist E."/>
            <person name="Peto M."/>
            <person name="Grant D."/>
            <person name="Shu S."/>
            <person name="Goodstein D."/>
            <person name="Barry K."/>
            <person name="Futrell-Griggs M."/>
            <person name="Abernathy B."/>
            <person name="Du J."/>
            <person name="Tian Z."/>
            <person name="Zhu L."/>
            <person name="Gill N."/>
            <person name="Joshi T."/>
            <person name="Libault M."/>
            <person name="Sethuraman A."/>
            <person name="Zhang X."/>
            <person name="Shinozaki K."/>
            <person name="Nguyen H."/>
            <person name="Wing R."/>
            <person name="Cregan P."/>
            <person name="Specht J."/>
            <person name="Grimwood J."/>
            <person name="Rokhsar D."/>
            <person name="Stacey G."/>
            <person name="Shoemaker R."/>
            <person name="Jackson S."/>
        </authorList>
    </citation>
    <scope>NUCLEOTIDE SEQUENCE</scope>
    <source>
        <tissue evidence="1">Callus</tissue>
    </source>
</reference>